<protein>
    <submittedName>
        <fullName evidence="1">Uncharacterized protein</fullName>
    </submittedName>
</protein>
<evidence type="ECO:0000313" key="1">
    <source>
        <dbReference type="EMBL" id="ERM99172.1"/>
    </source>
</evidence>
<reference evidence="2" key="1">
    <citation type="journal article" date="2013" name="Science">
        <title>The Amborella genome and the evolution of flowering plants.</title>
        <authorList>
            <consortium name="Amborella Genome Project"/>
        </authorList>
    </citation>
    <scope>NUCLEOTIDE SEQUENCE [LARGE SCALE GENOMIC DNA]</scope>
</reference>
<dbReference type="AlphaFoldDB" id="W1NUC3"/>
<evidence type="ECO:0000313" key="2">
    <source>
        <dbReference type="Proteomes" id="UP000017836"/>
    </source>
</evidence>
<organism evidence="1 2">
    <name type="scientific">Amborella trichopoda</name>
    <dbReference type="NCBI Taxonomy" id="13333"/>
    <lineage>
        <taxon>Eukaryota</taxon>
        <taxon>Viridiplantae</taxon>
        <taxon>Streptophyta</taxon>
        <taxon>Embryophyta</taxon>
        <taxon>Tracheophyta</taxon>
        <taxon>Spermatophyta</taxon>
        <taxon>Magnoliopsida</taxon>
        <taxon>Amborellales</taxon>
        <taxon>Amborellaceae</taxon>
        <taxon>Amborella</taxon>
    </lineage>
</organism>
<dbReference type="EMBL" id="KI395040">
    <property type="protein sequence ID" value="ERM99172.1"/>
    <property type="molecule type" value="Genomic_DNA"/>
</dbReference>
<accession>W1NUC3</accession>
<name>W1NUC3_AMBTC</name>
<dbReference type="Gramene" id="ERM99172">
    <property type="protein sequence ID" value="ERM99172"/>
    <property type="gene ID" value="AMTR_s00092p00064520"/>
</dbReference>
<dbReference type="Proteomes" id="UP000017836">
    <property type="component" value="Unassembled WGS sequence"/>
</dbReference>
<gene>
    <name evidence="1" type="ORF">AMTR_s00092p00064520</name>
</gene>
<dbReference type="HOGENOM" id="CLU_2295501_0_0_1"/>
<keyword evidence="2" id="KW-1185">Reference proteome</keyword>
<proteinExistence type="predicted"/>
<sequence>MSDFHVSQSGPSVECHVAENGGLPTVYVLVREEHPGTPGRRPRLITSCHVECFHWSVGLCVIRNKAGTSLQRKAHMLEVTLTWESKVQLSVLVSSPKNVKN</sequence>